<protein>
    <submittedName>
        <fullName evidence="2">Hypothetical_protein</fullName>
    </submittedName>
</protein>
<sequence length="162" mass="18634">MCPSSFYFESCVGLVQIEPQLPLYPQKAELLGSHRFQGLTMLLFEDSLHLLDKELKQLDKLQFEGTQKLTSMNGMYVGTQNGVLIKVSISSENKIVILQQTQLKNRAIMQIQPLKDQILIIFEKNNQILYTNDTFKVLKEFRLNLKCSNENILVEGQEIIIL</sequence>
<dbReference type="Proteomes" id="UP001642409">
    <property type="component" value="Unassembled WGS sequence"/>
</dbReference>
<name>A0AA86UTK4_9EUKA</name>
<proteinExistence type="predicted"/>
<dbReference type="EMBL" id="CATOUU010000974">
    <property type="protein sequence ID" value="CAI9964332.1"/>
    <property type="molecule type" value="Genomic_DNA"/>
</dbReference>
<evidence type="ECO:0000313" key="3">
    <source>
        <dbReference type="Proteomes" id="UP001642409"/>
    </source>
</evidence>
<dbReference type="AlphaFoldDB" id="A0AA86UTK4"/>
<evidence type="ECO:0000313" key="1">
    <source>
        <dbReference type="EMBL" id="CAI9964332.1"/>
    </source>
</evidence>
<evidence type="ECO:0000313" key="2">
    <source>
        <dbReference type="EMBL" id="CAL6083519.1"/>
    </source>
</evidence>
<keyword evidence="3" id="KW-1185">Reference proteome</keyword>
<dbReference type="EMBL" id="CAXDID020000372">
    <property type="protein sequence ID" value="CAL6083519.1"/>
    <property type="molecule type" value="Genomic_DNA"/>
</dbReference>
<reference evidence="1" key="1">
    <citation type="submission" date="2023-06" db="EMBL/GenBank/DDBJ databases">
        <authorList>
            <person name="Kurt Z."/>
        </authorList>
    </citation>
    <scope>NUCLEOTIDE SEQUENCE</scope>
</reference>
<organism evidence="1">
    <name type="scientific">Hexamita inflata</name>
    <dbReference type="NCBI Taxonomy" id="28002"/>
    <lineage>
        <taxon>Eukaryota</taxon>
        <taxon>Metamonada</taxon>
        <taxon>Diplomonadida</taxon>
        <taxon>Hexamitidae</taxon>
        <taxon>Hexamitinae</taxon>
        <taxon>Hexamita</taxon>
    </lineage>
</organism>
<reference evidence="2 3" key="2">
    <citation type="submission" date="2024-07" db="EMBL/GenBank/DDBJ databases">
        <authorList>
            <person name="Akdeniz Z."/>
        </authorList>
    </citation>
    <scope>NUCLEOTIDE SEQUENCE [LARGE SCALE GENOMIC DNA]</scope>
</reference>
<comment type="caution">
    <text evidence="1">The sequence shown here is derived from an EMBL/GenBank/DDBJ whole genome shotgun (WGS) entry which is preliminary data.</text>
</comment>
<accession>A0AA86UTK4</accession>
<gene>
    <name evidence="1" type="ORF">HINF_LOCUS51977</name>
    <name evidence="2" type="ORF">HINF_LOCUS61764</name>
</gene>